<evidence type="ECO:0000313" key="2">
    <source>
        <dbReference type="Proteomes" id="UP000005737"/>
    </source>
</evidence>
<keyword evidence="2" id="KW-1185">Reference proteome</keyword>
<dbReference type="HOGENOM" id="CLU_137934_0_0_12"/>
<dbReference type="STRING" id="183.GCA_002009735_00968"/>
<dbReference type="Proteomes" id="UP000005737">
    <property type="component" value="Unassembled WGS sequence"/>
</dbReference>
<gene>
    <name evidence="1" type="ORF">Lepil_0853</name>
</gene>
<accession>H2CEG8</accession>
<evidence type="ECO:0000313" key="1">
    <source>
        <dbReference type="EMBL" id="EHQ05554.1"/>
    </source>
</evidence>
<dbReference type="AlphaFoldDB" id="H2CEG8"/>
<dbReference type="EMBL" id="JH597773">
    <property type="protein sequence ID" value="EHQ05554.1"/>
    <property type="molecule type" value="Genomic_DNA"/>
</dbReference>
<reference evidence="1 2" key="1">
    <citation type="submission" date="2011-10" db="EMBL/GenBank/DDBJ databases">
        <title>The Improved High-Quality Draft genome of Leptonema illini DSM 21528.</title>
        <authorList>
            <consortium name="US DOE Joint Genome Institute (JGI-PGF)"/>
            <person name="Lucas S."/>
            <person name="Copeland A."/>
            <person name="Lapidus A."/>
            <person name="Glavina del Rio T."/>
            <person name="Dalin E."/>
            <person name="Tice H."/>
            <person name="Bruce D."/>
            <person name="Goodwin L."/>
            <person name="Pitluck S."/>
            <person name="Peters L."/>
            <person name="Mikhailova N."/>
            <person name="Held B."/>
            <person name="Kyrpides N."/>
            <person name="Mavromatis K."/>
            <person name="Ivanova N."/>
            <person name="Markowitz V."/>
            <person name="Cheng J.-F."/>
            <person name="Hugenholtz P."/>
            <person name="Woyke T."/>
            <person name="Wu D."/>
            <person name="Gronow S."/>
            <person name="Wellnitz S."/>
            <person name="Brambilla E.-M."/>
            <person name="Klenk H.-P."/>
            <person name="Eisen J.A."/>
        </authorList>
    </citation>
    <scope>NUCLEOTIDE SEQUENCE [LARGE SCALE GENOMIC DNA]</scope>
    <source>
        <strain evidence="1 2">DSM 21528</strain>
    </source>
</reference>
<sequence length="155" mass="17788">MVKNKETFEAAVRNIAEIKDCYRAGLSALDKKHRPRIRAKETRSIEGSLYLDECLKEVYPVASRWDYAVAYKSRVYFAEVHSGFTSDVKKVIKKLEWLKSWLRKKAPGIDQRKAASPFVWIVENGVHIKGSSHARTLAMSGIRIESVLNLDYDQN</sequence>
<protein>
    <submittedName>
        <fullName evidence="1">Uncharacterized protein</fullName>
    </submittedName>
</protein>
<dbReference type="RefSeq" id="WP_002770305.1">
    <property type="nucleotide sequence ID" value="NZ_JH597773.1"/>
</dbReference>
<organism evidence="1 2">
    <name type="scientific">Leptonema illini DSM 21528</name>
    <dbReference type="NCBI Taxonomy" id="929563"/>
    <lineage>
        <taxon>Bacteria</taxon>
        <taxon>Pseudomonadati</taxon>
        <taxon>Spirochaetota</taxon>
        <taxon>Spirochaetia</taxon>
        <taxon>Leptospirales</taxon>
        <taxon>Leptospiraceae</taxon>
        <taxon>Leptonema</taxon>
    </lineage>
</organism>
<name>H2CEG8_9LEPT</name>
<proteinExistence type="predicted"/>